<keyword evidence="2" id="KW-1185">Reference proteome</keyword>
<evidence type="ECO:0000313" key="1">
    <source>
        <dbReference type="EMBL" id="KAH3790707.1"/>
    </source>
</evidence>
<organism evidence="1 2">
    <name type="scientific">Dreissena polymorpha</name>
    <name type="common">Zebra mussel</name>
    <name type="synonym">Mytilus polymorpha</name>
    <dbReference type="NCBI Taxonomy" id="45954"/>
    <lineage>
        <taxon>Eukaryota</taxon>
        <taxon>Metazoa</taxon>
        <taxon>Spiralia</taxon>
        <taxon>Lophotrochozoa</taxon>
        <taxon>Mollusca</taxon>
        <taxon>Bivalvia</taxon>
        <taxon>Autobranchia</taxon>
        <taxon>Heteroconchia</taxon>
        <taxon>Euheterodonta</taxon>
        <taxon>Imparidentia</taxon>
        <taxon>Neoheterodontei</taxon>
        <taxon>Myida</taxon>
        <taxon>Dreissenoidea</taxon>
        <taxon>Dreissenidae</taxon>
        <taxon>Dreissena</taxon>
    </lineage>
</organism>
<comment type="caution">
    <text evidence="1">The sequence shown here is derived from an EMBL/GenBank/DDBJ whole genome shotgun (WGS) entry which is preliminary data.</text>
</comment>
<reference evidence="1" key="2">
    <citation type="submission" date="2020-11" db="EMBL/GenBank/DDBJ databases">
        <authorList>
            <person name="McCartney M.A."/>
            <person name="Auch B."/>
            <person name="Kono T."/>
            <person name="Mallez S."/>
            <person name="Becker A."/>
            <person name="Gohl D.M."/>
            <person name="Silverstein K.A.T."/>
            <person name="Koren S."/>
            <person name="Bechman K.B."/>
            <person name="Herman A."/>
            <person name="Abrahante J.E."/>
            <person name="Garbe J."/>
        </authorList>
    </citation>
    <scope>NUCLEOTIDE SEQUENCE</scope>
    <source>
        <strain evidence="1">Duluth1</strain>
        <tissue evidence="1">Whole animal</tissue>
    </source>
</reference>
<dbReference type="PANTHER" id="PTHR43977">
    <property type="entry name" value="STRUCTURAL MAINTENANCE OF CHROMOSOMES PROTEIN 3"/>
    <property type="match status" value="1"/>
</dbReference>
<dbReference type="EMBL" id="JAIWYP010000008">
    <property type="protein sequence ID" value="KAH3790707.1"/>
    <property type="molecule type" value="Genomic_DNA"/>
</dbReference>
<sequence>MYISTEKKRNFLYHISLNNFTKLYCIPTRLHTAKHNQNLLPALFIQLFKKLDQCNAELKKYSHVNKKALDQFVNFTEQKSKLISRKEELDRAHTVSTM</sequence>
<evidence type="ECO:0000313" key="2">
    <source>
        <dbReference type="Proteomes" id="UP000828390"/>
    </source>
</evidence>
<gene>
    <name evidence="1" type="ORF">DPMN_168914</name>
</gene>
<dbReference type="AlphaFoldDB" id="A0A9D4F2S6"/>
<accession>A0A9D4F2S6</accession>
<proteinExistence type="predicted"/>
<protein>
    <submittedName>
        <fullName evidence="1">Uncharacterized protein</fullName>
    </submittedName>
</protein>
<name>A0A9D4F2S6_DREPO</name>
<reference evidence="1" key="1">
    <citation type="journal article" date="2019" name="bioRxiv">
        <title>The Genome of the Zebra Mussel, Dreissena polymorpha: A Resource for Invasive Species Research.</title>
        <authorList>
            <person name="McCartney M.A."/>
            <person name="Auch B."/>
            <person name="Kono T."/>
            <person name="Mallez S."/>
            <person name="Zhang Y."/>
            <person name="Obille A."/>
            <person name="Becker A."/>
            <person name="Abrahante J.E."/>
            <person name="Garbe J."/>
            <person name="Badalamenti J.P."/>
            <person name="Herman A."/>
            <person name="Mangelson H."/>
            <person name="Liachko I."/>
            <person name="Sullivan S."/>
            <person name="Sone E.D."/>
            <person name="Koren S."/>
            <person name="Silverstein K.A.T."/>
            <person name="Beckman K.B."/>
            <person name="Gohl D.M."/>
        </authorList>
    </citation>
    <scope>NUCLEOTIDE SEQUENCE</scope>
    <source>
        <strain evidence="1">Duluth1</strain>
        <tissue evidence="1">Whole animal</tissue>
    </source>
</reference>
<dbReference type="Proteomes" id="UP000828390">
    <property type="component" value="Unassembled WGS sequence"/>
</dbReference>